<comment type="caution">
    <text evidence="1">The sequence shown here is derived from an EMBL/GenBank/DDBJ whole genome shotgun (WGS) entry which is preliminary data.</text>
</comment>
<name>A0A1G2D7N6_9BACT</name>
<dbReference type="Proteomes" id="UP000178099">
    <property type="component" value="Unassembled WGS sequence"/>
</dbReference>
<organism evidence="1 2">
    <name type="scientific">Candidatus Lloydbacteria bacterium RIFCSPHIGHO2_02_FULL_51_22</name>
    <dbReference type="NCBI Taxonomy" id="1798663"/>
    <lineage>
        <taxon>Bacteria</taxon>
        <taxon>Candidatus Lloydiibacteriota</taxon>
    </lineage>
</organism>
<evidence type="ECO:0000313" key="2">
    <source>
        <dbReference type="Proteomes" id="UP000178099"/>
    </source>
</evidence>
<dbReference type="AlphaFoldDB" id="A0A1G2D7N6"/>
<accession>A0A1G2D7N6</accession>
<evidence type="ECO:0008006" key="3">
    <source>
        <dbReference type="Google" id="ProtNLM"/>
    </source>
</evidence>
<gene>
    <name evidence="1" type="ORF">A3D67_00915</name>
</gene>
<reference evidence="1 2" key="1">
    <citation type="journal article" date="2016" name="Nat. Commun.">
        <title>Thousands of microbial genomes shed light on interconnected biogeochemical processes in an aquifer system.</title>
        <authorList>
            <person name="Anantharaman K."/>
            <person name="Brown C.T."/>
            <person name="Hug L.A."/>
            <person name="Sharon I."/>
            <person name="Castelle C.J."/>
            <person name="Probst A.J."/>
            <person name="Thomas B.C."/>
            <person name="Singh A."/>
            <person name="Wilkins M.J."/>
            <person name="Karaoz U."/>
            <person name="Brodie E.L."/>
            <person name="Williams K.H."/>
            <person name="Hubbard S.S."/>
            <person name="Banfield J.F."/>
        </authorList>
    </citation>
    <scope>NUCLEOTIDE SEQUENCE [LARGE SCALE GENOMIC DNA]</scope>
</reference>
<sequence length="99" mass="11607">MDKDTKKEIEKLARMVSDGFTETNKKIDDFRDEVDARFEQVDGRLGGIDDRLDHTNARLLVIERDIAEIRAHFVYRNEFEDLMGRVQYLEKKMGVKSGK</sequence>
<dbReference type="EMBL" id="MHLN01000048">
    <property type="protein sequence ID" value="OGZ09626.1"/>
    <property type="molecule type" value="Genomic_DNA"/>
</dbReference>
<dbReference type="Gene3D" id="3.90.20.10">
    <property type="match status" value="1"/>
</dbReference>
<protein>
    <recommendedName>
        <fullName evidence="3">t-SNARE coiled-coil homology domain-containing protein</fullName>
    </recommendedName>
</protein>
<proteinExistence type="predicted"/>
<evidence type="ECO:0000313" key="1">
    <source>
        <dbReference type="EMBL" id="OGZ09626.1"/>
    </source>
</evidence>